<evidence type="ECO:0000313" key="5">
    <source>
        <dbReference type="Proteomes" id="UP000663843"/>
    </source>
</evidence>
<dbReference type="InterPro" id="IPR011600">
    <property type="entry name" value="Pept_C14_caspase"/>
</dbReference>
<keyword evidence="1" id="KW-0053">Apoptosis</keyword>
<sequence>MSAPSRIDSFQRKVPKIHALIIGINKYKQPHLHPDLEGCVSDAKSMLRYFTDLGVPEDHCLCLYNEHATRDAILNAFMNHLINNPDIKPFDPIVIYFAGYGDSMPAPESWKTADWTTGMILPHDASTIDEKQCYNHGIPELTLRFLLYKLSQEKGNNITLILDSSQFKRNTRGVRSRSSHDPNAPSIPDTLDLELRKSLSVDFPAETEHELASKLSSRSFMGPTLETHILLAACKSQERAQEITNEDFDLGDIIEPKASGVFTTALLKELRKCDLSTMSYATLTRKLLADPASYIIQPQTFQCEGRDRDRLVFSVQNSILKRDIGVVQTSEKGVYRVNIGSAQGVVPGTEFGVFYPDPKPSHASSHTDSTSTPRMILAATDVGPTISQLRNLRSNGPPEIPIDAYVTILRYNDHDGVRIWVDEAVRQDKFWQGVLMKLDPLPIVWVASRINHSLELFLSNGDLELRGSHWIPGQFGGPHTLKRAMESGELVNRIDAIVYFYFNLKVQNDQAPVRDKLGIALRELKAGSTSQRSPGYEAQGGDLFGDNVLAGTVATLHADLDKVFGLKITNNSEHDFFPYVLYYDFEDYSVGSLYEPPGRTTRAQLLAGTSMTIGYGPGTSSPFQVDFTNPKSEKEYGAFVLLVFSEWVDLACFLQDSPLTTDSFSNERRCTEYRPGIWDKLAWDSLVVRIEMVKGK</sequence>
<proteinExistence type="predicted"/>
<comment type="caution">
    <text evidence="4">The sequence shown here is derived from an EMBL/GenBank/DDBJ whole genome shotgun (WGS) entry which is preliminary data.</text>
</comment>
<reference evidence="4" key="1">
    <citation type="submission" date="2021-01" db="EMBL/GenBank/DDBJ databases">
        <authorList>
            <person name="Kaushik A."/>
        </authorList>
    </citation>
    <scope>NUCLEOTIDE SEQUENCE</scope>
    <source>
        <strain evidence="4">AG2-2IIIB</strain>
    </source>
</reference>
<evidence type="ECO:0000256" key="1">
    <source>
        <dbReference type="ARBA" id="ARBA00022703"/>
    </source>
</evidence>
<keyword evidence="2" id="KW-0378">Hydrolase</keyword>
<name>A0A8H2WYD8_9AGAM</name>
<dbReference type="GO" id="GO:0006508">
    <property type="term" value="P:proteolysis"/>
    <property type="evidence" value="ECO:0007669"/>
    <property type="project" value="InterPro"/>
</dbReference>
<dbReference type="AlphaFoldDB" id="A0A8H2WYD8"/>
<accession>A0A8H2WYD8</accession>
<feature type="domain" description="Peptidase C14 caspase" evidence="3">
    <location>
        <begin position="18"/>
        <end position="291"/>
    </location>
</feature>
<dbReference type="Pfam" id="PF00656">
    <property type="entry name" value="Peptidase_C14"/>
    <property type="match status" value="1"/>
</dbReference>
<gene>
    <name evidence="4" type="ORF">RDB_LOCUS44668</name>
</gene>
<organism evidence="4 5">
    <name type="scientific">Rhizoctonia solani</name>
    <dbReference type="NCBI Taxonomy" id="456999"/>
    <lineage>
        <taxon>Eukaryota</taxon>
        <taxon>Fungi</taxon>
        <taxon>Dikarya</taxon>
        <taxon>Basidiomycota</taxon>
        <taxon>Agaricomycotina</taxon>
        <taxon>Agaricomycetes</taxon>
        <taxon>Cantharellales</taxon>
        <taxon>Ceratobasidiaceae</taxon>
        <taxon>Rhizoctonia</taxon>
    </lineage>
</organism>
<dbReference type="EMBL" id="CAJMWT010001608">
    <property type="protein sequence ID" value="CAE6411637.1"/>
    <property type="molecule type" value="Genomic_DNA"/>
</dbReference>
<dbReference type="Gene3D" id="3.40.50.1460">
    <property type="match status" value="1"/>
</dbReference>
<dbReference type="GO" id="GO:0006915">
    <property type="term" value="P:apoptotic process"/>
    <property type="evidence" value="ECO:0007669"/>
    <property type="project" value="UniProtKB-KW"/>
</dbReference>
<evidence type="ECO:0000256" key="2">
    <source>
        <dbReference type="ARBA" id="ARBA00022807"/>
    </source>
</evidence>
<evidence type="ECO:0000259" key="3">
    <source>
        <dbReference type="Pfam" id="PF00656"/>
    </source>
</evidence>
<dbReference type="Proteomes" id="UP000663843">
    <property type="component" value="Unassembled WGS sequence"/>
</dbReference>
<keyword evidence="2" id="KW-0788">Thiol protease</keyword>
<evidence type="ECO:0000313" key="4">
    <source>
        <dbReference type="EMBL" id="CAE6411637.1"/>
    </source>
</evidence>
<dbReference type="SUPFAM" id="SSF52129">
    <property type="entry name" value="Caspase-like"/>
    <property type="match status" value="1"/>
</dbReference>
<dbReference type="InterPro" id="IPR029030">
    <property type="entry name" value="Caspase-like_dom_sf"/>
</dbReference>
<protein>
    <recommendedName>
        <fullName evidence="3">Peptidase C14 caspase domain-containing protein</fullName>
    </recommendedName>
</protein>
<dbReference type="GO" id="GO:0004197">
    <property type="term" value="F:cysteine-type endopeptidase activity"/>
    <property type="evidence" value="ECO:0007669"/>
    <property type="project" value="InterPro"/>
</dbReference>
<keyword evidence="2" id="KW-0645">Protease</keyword>